<dbReference type="SUPFAM" id="SSF53850">
    <property type="entry name" value="Periplasmic binding protein-like II"/>
    <property type="match status" value="1"/>
</dbReference>
<keyword evidence="5" id="KW-1185">Reference proteome</keyword>
<sequence length="414" mass="45053">MKKKIVIWLPAFFALAISLSGCQSSHHTASEEKPSSDSGTVSLTVWGAEEDEELLRQIIEEFENKYQTEADFQITYEPQSEGSCTNALMADLENGADVFAFADDQLNTLVAAGALNPVENADMLQASNLPEAVSAASVNNTLYAYPLTADNGYFLYYNKQYFSEEDILSWDRMLDIAASQGKKVSMEWSSGWYVYSLFGNTGLTVGLNDDGITNFCTWNSTEGDIKGTDVVRSMENIAENPGFISTDDAGFVEGIQNGTIIAGISGTWNAVIVENAWQSNFGASKLPSYTCAGRQVQMASFSGYKLIGVNAYSENPKWAAKLAEWITNEGNQELRFRLRGQGPSNINAAASEEVQNSPAITALLEQSEFSCLQRIGGNFWDPVTAFTAEILNGTPSGKSRQELLDTMVTGITAP</sequence>
<evidence type="ECO:0000313" key="5">
    <source>
        <dbReference type="Proteomes" id="UP000236311"/>
    </source>
</evidence>
<dbReference type="Pfam" id="PF13416">
    <property type="entry name" value="SBP_bac_8"/>
    <property type="match status" value="1"/>
</dbReference>
<dbReference type="PANTHER" id="PTHR30061">
    <property type="entry name" value="MALTOSE-BINDING PERIPLASMIC PROTEIN"/>
    <property type="match status" value="1"/>
</dbReference>
<evidence type="ECO:0000256" key="1">
    <source>
        <dbReference type="ARBA" id="ARBA00008520"/>
    </source>
</evidence>
<dbReference type="OrthoDB" id="9764072at2"/>
<dbReference type="InterPro" id="IPR006059">
    <property type="entry name" value="SBP"/>
</dbReference>
<accession>A0A2K4ZJJ4</accession>
<evidence type="ECO:0000313" key="4">
    <source>
        <dbReference type="EMBL" id="SOY30576.1"/>
    </source>
</evidence>
<dbReference type="GO" id="GO:0055052">
    <property type="term" value="C:ATP-binding cassette (ABC) transporter complex, substrate-binding subunit-containing"/>
    <property type="evidence" value="ECO:0007669"/>
    <property type="project" value="TreeGrafter"/>
</dbReference>
<dbReference type="GO" id="GO:1901982">
    <property type="term" value="F:maltose binding"/>
    <property type="evidence" value="ECO:0007669"/>
    <property type="project" value="TreeGrafter"/>
</dbReference>
<proteinExistence type="inferred from homology"/>
<dbReference type="EMBL" id="OFSM01000017">
    <property type="protein sequence ID" value="SOY30576.1"/>
    <property type="molecule type" value="Genomic_DNA"/>
</dbReference>
<evidence type="ECO:0000256" key="3">
    <source>
        <dbReference type="ARBA" id="ARBA00022729"/>
    </source>
</evidence>
<name>A0A2K4ZJJ4_9FIRM</name>
<protein>
    <submittedName>
        <fullName evidence="4">Cyclodextrin-binding protein</fullName>
    </submittedName>
</protein>
<comment type="similarity">
    <text evidence="1">Belongs to the bacterial solute-binding protein 1 family.</text>
</comment>
<dbReference type="GO" id="GO:0042956">
    <property type="term" value="P:maltodextrin transmembrane transport"/>
    <property type="evidence" value="ECO:0007669"/>
    <property type="project" value="TreeGrafter"/>
</dbReference>
<dbReference type="GO" id="GO:0015768">
    <property type="term" value="P:maltose transport"/>
    <property type="evidence" value="ECO:0007669"/>
    <property type="project" value="TreeGrafter"/>
</dbReference>
<organism evidence="4 5">
    <name type="scientific">Acetatifactor muris</name>
    <dbReference type="NCBI Taxonomy" id="879566"/>
    <lineage>
        <taxon>Bacteria</taxon>
        <taxon>Bacillati</taxon>
        <taxon>Bacillota</taxon>
        <taxon>Clostridia</taxon>
        <taxon>Lachnospirales</taxon>
        <taxon>Lachnospiraceae</taxon>
        <taxon>Acetatifactor</taxon>
    </lineage>
</organism>
<reference evidence="4 5" key="1">
    <citation type="submission" date="2018-01" db="EMBL/GenBank/DDBJ databases">
        <authorList>
            <person name="Gaut B.S."/>
            <person name="Morton B.R."/>
            <person name="Clegg M.T."/>
            <person name="Duvall M.R."/>
        </authorList>
    </citation>
    <scope>NUCLEOTIDE SEQUENCE [LARGE SCALE GENOMIC DNA]</scope>
    <source>
        <strain evidence="4">GP69</strain>
    </source>
</reference>
<dbReference type="PROSITE" id="PS51257">
    <property type="entry name" value="PROKAR_LIPOPROTEIN"/>
    <property type="match status" value="1"/>
</dbReference>
<dbReference type="RefSeq" id="WP_103240645.1">
    <property type="nucleotide sequence ID" value="NZ_JANJZD010000017.1"/>
</dbReference>
<dbReference type="Gene3D" id="3.40.190.10">
    <property type="entry name" value="Periplasmic binding protein-like II"/>
    <property type="match status" value="2"/>
</dbReference>
<dbReference type="AlphaFoldDB" id="A0A2K4ZJJ4"/>
<keyword evidence="3" id="KW-0732">Signal</keyword>
<dbReference type="PANTHER" id="PTHR30061:SF50">
    <property type="entry name" value="MALTOSE_MALTODEXTRIN-BINDING PERIPLASMIC PROTEIN"/>
    <property type="match status" value="1"/>
</dbReference>
<evidence type="ECO:0000256" key="2">
    <source>
        <dbReference type="ARBA" id="ARBA00022448"/>
    </source>
</evidence>
<gene>
    <name evidence="4" type="primary">cycB_2</name>
    <name evidence="4" type="ORF">AMURIS_03307</name>
</gene>
<dbReference type="Proteomes" id="UP000236311">
    <property type="component" value="Unassembled WGS sequence"/>
</dbReference>
<keyword evidence="2" id="KW-0813">Transport</keyword>